<dbReference type="InterPro" id="IPR052954">
    <property type="entry name" value="GPCR-Ligand_Int"/>
</dbReference>
<reference evidence="7" key="1">
    <citation type="submission" date="2021-02" db="EMBL/GenBank/DDBJ databases">
        <authorList>
            <person name="Nowell W R."/>
        </authorList>
    </citation>
    <scope>NUCLEOTIDE SEQUENCE</scope>
</reference>
<evidence type="ECO:0000256" key="1">
    <source>
        <dbReference type="ARBA" id="ARBA00004370"/>
    </source>
</evidence>
<dbReference type="Proteomes" id="UP000663860">
    <property type="component" value="Unassembled WGS sequence"/>
</dbReference>
<feature type="transmembrane region" description="Helical" evidence="5">
    <location>
        <begin position="94"/>
        <end position="113"/>
    </location>
</feature>
<feature type="transmembrane region" description="Helical" evidence="5">
    <location>
        <begin position="238"/>
        <end position="262"/>
    </location>
</feature>
<dbReference type="EMBL" id="CAJNOE010000298">
    <property type="protein sequence ID" value="CAF1129766.1"/>
    <property type="molecule type" value="Genomic_DNA"/>
</dbReference>
<evidence type="ECO:0000256" key="5">
    <source>
        <dbReference type="SAM" id="Phobius"/>
    </source>
</evidence>
<keyword evidence="2 5" id="KW-0812">Transmembrane</keyword>
<dbReference type="SUPFAM" id="SSF81321">
    <property type="entry name" value="Family A G protein-coupled receptor-like"/>
    <property type="match status" value="1"/>
</dbReference>
<feature type="transmembrane region" description="Helical" evidence="5">
    <location>
        <begin position="52"/>
        <end position="74"/>
    </location>
</feature>
<evidence type="ECO:0000313" key="8">
    <source>
        <dbReference type="Proteomes" id="UP000663860"/>
    </source>
</evidence>
<comment type="subcellular location">
    <subcellularLocation>
        <location evidence="1">Membrane</location>
    </subcellularLocation>
</comment>
<organism evidence="7 8">
    <name type="scientific">Adineta steineri</name>
    <dbReference type="NCBI Taxonomy" id="433720"/>
    <lineage>
        <taxon>Eukaryota</taxon>
        <taxon>Metazoa</taxon>
        <taxon>Spiralia</taxon>
        <taxon>Gnathifera</taxon>
        <taxon>Rotifera</taxon>
        <taxon>Eurotatoria</taxon>
        <taxon>Bdelloidea</taxon>
        <taxon>Adinetida</taxon>
        <taxon>Adinetidae</taxon>
        <taxon>Adineta</taxon>
    </lineage>
</organism>
<gene>
    <name evidence="7" type="ORF">IZO911_LOCUS24621</name>
</gene>
<evidence type="ECO:0000256" key="3">
    <source>
        <dbReference type="ARBA" id="ARBA00022989"/>
    </source>
</evidence>
<evidence type="ECO:0000313" key="7">
    <source>
        <dbReference type="EMBL" id="CAF1129766.1"/>
    </source>
</evidence>
<keyword evidence="3 5" id="KW-1133">Transmembrane helix</keyword>
<feature type="transmembrane region" description="Helical" evidence="5">
    <location>
        <begin position="133"/>
        <end position="158"/>
    </location>
</feature>
<dbReference type="PROSITE" id="PS50262">
    <property type="entry name" value="G_PROTEIN_RECEP_F1_2"/>
    <property type="match status" value="1"/>
</dbReference>
<protein>
    <recommendedName>
        <fullName evidence="6">G-protein coupled receptors family 1 profile domain-containing protein</fullName>
    </recommendedName>
</protein>
<dbReference type="InterPro" id="IPR017452">
    <property type="entry name" value="GPCR_Rhodpsn_7TM"/>
</dbReference>
<feature type="transmembrane region" description="Helical" evidence="5">
    <location>
        <begin position="178"/>
        <end position="202"/>
    </location>
</feature>
<dbReference type="PANTHER" id="PTHR46641:SF2">
    <property type="entry name" value="FMRFAMIDE RECEPTOR"/>
    <property type="match status" value="1"/>
</dbReference>
<sequence length="319" mass="36926">MSTESSTSNLQLAQIYLYRYVGPIFIIIGIVSCVLSLIVFTRKNLRKNTCSIYFIAFNIANLLFILVSLLSFTLEIGYNITPALHSLFYCRFRLYFAFFFNILCPSYLLCASIDRVLITSFHARIRQISTLRLAYLTIAIQPLFYILILIVVIFVTNILQIEPNYFYCYIEPGEFTLILTYISILKEIFIPSLLIIFGFLSVRNIQAMRRVRIVPVSGSNRVIGGQISNSMRSRDRQFVLMLIVDIVTYILFDFIMPCSLVYEQITKSQTSTIAQTQTVYLIKNIAIFSVHIPFCINCYTHIIVSKTFRNEIKNVLLWK</sequence>
<evidence type="ECO:0000256" key="4">
    <source>
        <dbReference type="ARBA" id="ARBA00023136"/>
    </source>
</evidence>
<dbReference type="GO" id="GO:0016020">
    <property type="term" value="C:membrane"/>
    <property type="evidence" value="ECO:0007669"/>
    <property type="project" value="UniProtKB-SubCell"/>
</dbReference>
<evidence type="ECO:0000259" key="6">
    <source>
        <dbReference type="PROSITE" id="PS50262"/>
    </source>
</evidence>
<dbReference type="AlphaFoldDB" id="A0A814R8E9"/>
<name>A0A814R8E9_9BILA</name>
<comment type="caution">
    <text evidence="7">The sequence shown here is derived from an EMBL/GenBank/DDBJ whole genome shotgun (WGS) entry which is preliminary data.</text>
</comment>
<keyword evidence="4 5" id="KW-0472">Membrane</keyword>
<evidence type="ECO:0000256" key="2">
    <source>
        <dbReference type="ARBA" id="ARBA00022692"/>
    </source>
</evidence>
<dbReference type="PANTHER" id="PTHR46641">
    <property type="entry name" value="FMRFAMIDE RECEPTOR-RELATED"/>
    <property type="match status" value="1"/>
</dbReference>
<feature type="transmembrane region" description="Helical" evidence="5">
    <location>
        <begin position="20"/>
        <end position="40"/>
    </location>
</feature>
<proteinExistence type="predicted"/>
<feature type="domain" description="G-protein coupled receptors family 1 profile" evidence="6">
    <location>
        <begin position="32"/>
        <end position="301"/>
    </location>
</feature>
<dbReference type="Gene3D" id="1.20.1070.10">
    <property type="entry name" value="Rhodopsin 7-helix transmembrane proteins"/>
    <property type="match status" value="1"/>
</dbReference>
<accession>A0A814R8E9</accession>